<evidence type="ECO:0000313" key="2">
    <source>
        <dbReference type="EMBL" id="MCA5006480.1"/>
    </source>
</evidence>
<dbReference type="EMBL" id="JADEYP010000035">
    <property type="protein sequence ID" value="MCA5006480.1"/>
    <property type="molecule type" value="Genomic_DNA"/>
</dbReference>
<sequence>MRITICKTFCFICTLLLFSNCTPDNTKPNTLSEQEQKEGWKLLFNGKNLQGWHLYNEVGHKSAWVVGNGILYCDPNSEENRIDLVSDNEYENFELKFEWQLEKEGNSGVFINVKEDTTIAQTYFSGPEYQLLEDTHMDFNLPLKKSGCLYNFTPQLNSARTKLRGEWNESRIIQKDGQIMFYLNDQQTAIMDFNSNDWKSLVLKSNFKNYPHFGKYTKGHIALQDWSRGVSFRNIKIREL</sequence>
<dbReference type="Gene3D" id="2.60.120.560">
    <property type="entry name" value="Exo-inulinase, domain 1"/>
    <property type="match status" value="1"/>
</dbReference>
<evidence type="ECO:0000259" key="1">
    <source>
        <dbReference type="Pfam" id="PF06439"/>
    </source>
</evidence>
<comment type="caution">
    <text evidence="2">The sequence shown here is derived from an EMBL/GenBank/DDBJ whole genome shotgun (WGS) entry which is preliminary data.</text>
</comment>
<name>A0ABS7Z8F4_9SPHI</name>
<proteinExistence type="predicted"/>
<gene>
    <name evidence="2" type="ORF">IPZ78_15130</name>
</gene>
<organism evidence="2 3">
    <name type="scientific">Sphingobacterium bovistauri</name>
    <dbReference type="NCBI Taxonomy" id="2781959"/>
    <lineage>
        <taxon>Bacteria</taxon>
        <taxon>Pseudomonadati</taxon>
        <taxon>Bacteroidota</taxon>
        <taxon>Sphingobacteriia</taxon>
        <taxon>Sphingobacteriales</taxon>
        <taxon>Sphingobacteriaceae</taxon>
        <taxon>Sphingobacterium</taxon>
    </lineage>
</organism>
<protein>
    <submittedName>
        <fullName evidence="2">DUF1080 domain-containing protein</fullName>
    </submittedName>
</protein>
<keyword evidence="3" id="KW-1185">Reference proteome</keyword>
<feature type="domain" description="3-keto-alpha-glucoside-1,2-lyase/3-keto-2-hydroxy-glucal hydratase" evidence="1">
    <location>
        <begin position="39"/>
        <end position="238"/>
    </location>
</feature>
<dbReference type="Proteomes" id="UP001165302">
    <property type="component" value="Unassembled WGS sequence"/>
</dbReference>
<dbReference type="InterPro" id="IPR010496">
    <property type="entry name" value="AL/BT2_dom"/>
</dbReference>
<dbReference type="Pfam" id="PF06439">
    <property type="entry name" value="3keto-disac_hyd"/>
    <property type="match status" value="1"/>
</dbReference>
<reference evidence="2" key="1">
    <citation type="submission" date="2020-10" db="EMBL/GenBank/DDBJ databases">
        <authorList>
            <person name="Lu T."/>
            <person name="Wang Q."/>
            <person name="Han X."/>
        </authorList>
    </citation>
    <scope>NUCLEOTIDE SEQUENCE</scope>
    <source>
        <strain evidence="2">WQ 366</strain>
    </source>
</reference>
<accession>A0ABS7Z8F4</accession>
<dbReference type="RefSeq" id="WP_225554839.1">
    <property type="nucleotide sequence ID" value="NZ_JADEYP010000035.1"/>
</dbReference>
<evidence type="ECO:0000313" key="3">
    <source>
        <dbReference type="Proteomes" id="UP001165302"/>
    </source>
</evidence>